<reference evidence="8 9" key="1">
    <citation type="submission" date="2019-03" db="EMBL/GenBank/DDBJ databases">
        <title>Genomic Encyclopedia of Archaeal and Bacterial Type Strains, Phase II (KMG-II): from individual species to whole genera.</title>
        <authorList>
            <person name="Goeker M."/>
        </authorList>
    </citation>
    <scope>NUCLEOTIDE SEQUENCE [LARGE SCALE GENOMIC DNA]</scope>
    <source>
        <strain evidence="8 9">DSM 18435</strain>
    </source>
</reference>
<dbReference type="Gene3D" id="3.40.50.2300">
    <property type="match status" value="1"/>
</dbReference>
<comment type="catalytic activity">
    <reaction evidence="1">
        <text>ATP + protein L-histidine = ADP + protein N-phospho-L-histidine.</text>
        <dbReference type="EC" id="2.7.13.3"/>
    </reaction>
</comment>
<dbReference type="Gene3D" id="1.25.40.10">
    <property type="entry name" value="Tetratricopeptide repeat domain"/>
    <property type="match status" value="2"/>
</dbReference>
<dbReference type="CDD" id="cd00082">
    <property type="entry name" value="HisKA"/>
    <property type="match status" value="1"/>
</dbReference>
<dbReference type="PANTHER" id="PTHR45339:SF5">
    <property type="entry name" value="HISTIDINE KINASE"/>
    <property type="match status" value="1"/>
</dbReference>
<dbReference type="InterPro" id="IPR004358">
    <property type="entry name" value="Sig_transdc_His_kin-like_C"/>
</dbReference>
<dbReference type="Pfam" id="PF00512">
    <property type="entry name" value="HisKA"/>
    <property type="match status" value="1"/>
</dbReference>
<dbReference type="SMART" id="SM00387">
    <property type="entry name" value="HATPase_c"/>
    <property type="match status" value="1"/>
</dbReference>
<dbReference type="CDD" id="cd17546">
    <property type="entry name" value="REC_hyHK_CKI1_RcsC-like"/>
    <property type="match status" value="1"/>
</dbReference>
<proteinExistence type="predicted"/>
<dbReference type="CDD" id="cd16922">
    <property type="entry name" value="HATPase_EvgS-ArcB-TorS-like"/>
    <property type="match status" value="1"/>
</dbReference>
<dbReference type="SUPFAM" id="SSF52172">
    <property type="entry name" value="CheY-like"/>
    <property type="match status" value="1"/>
</dbReference>
<dbReference type="PROSITE" id="PS50109">
    <property type="entry name" value="HIS_KIN"/>
    <property type="match status" value="1"/>
</dbReference>
<dbReference type="AlphaFoldDB" id="A0A4R6TK02"/>
<dbReference type="InterPro" id="IPR003594">
    <property type="entry name" value="HATPase_dom"/>
</dbReference>
<dbReference type="InterPro" id="IPR036097">
    <property type="entry name" value="HisK_dim/P_sf"/>
</dbReference>
<dbReference type="SMART" id="SM00028">
    <property type="entry name" value="TPR"/>
    <property type="match status" value="4"/>
</dbReference>
<dbReference type="SUPFAM" id="SSF47384">
    <property type="entry name" value="Homodimeric domain of signal transducing histidine kinase"/>
    <property type="match status" value="1"/>
</dbReference>
<dbReference type="Pfam" id="PF02518">
    <property type="entry name" value="HATPase_c"/>
    <property type="match status" value="1"/>
</dbReference>
<sequence length="731" mass="82494">MRPLLTVVFALLFACTVLSQENTLPDKDIDSFFLKSKSLKNQNKLDVALEALNEAALLAESQEDFKALVDAFHQSALLYLDLGKTENASFFWQRATVTLKNISYPYGQAVHEYIDALLKFRNGNNFQAIDALIESKKLSNDRNLLNHILLLEADIYLSMKRYEQAATNLNALIVNNDLYEKQYLKMRAHMGLARLFLEQEEYEESVKHGKEALQLAVQNSFAKEIVDANELLGRAYEQGEQYDMALVHNRNLLRIRDSIFTVSKLQAESKTADRIQFEFMNEEIKRQDAKIEDLSASANRSEITAILTSAFLTIISLLAVSLYRNNQIKLKTNDLLQTKNKELQSARDAAVSAMEAKTNFLSTVSHELRTPLYAVTGLTHLLLEENPTESQKEHLKSLKFSGDYLLNFINDILQINKIDADKLEPLHIEFNLKKVLNEVLNSLQQTAKSNKTKLILDYDPEIPTTLLSDPIKLSQVFMNLVGNALKFTKEGEVTVIAKLKEKTEEDVRVYFEVRDTGIGISPEQQENIFDSFEQGSVQINREYGGTGLGLTIVKSLLGLFESKIYLESQPGKGSSFFFELEMKSKDSVLEDLSFEPVEKEYDLEGLHLLVVEDNKINQVITKKMLNKRGVNCDIASNGTDAVAMAESNPYDGILMDIHMPGISGVEATIEIRKFNPDIPIIALTAISLDDSLETFYAAGCNDVVTKPFKPEVFYQKIGENILDKKMNRPAS</sequence>
<feature type="domain" description="Response regulatory" evidence="7">
    <location>
        <begin position="607"/>
        <end position="721"/>
    </location>
</feature>
<dbReference type="Gene3D" id="3.30.565.10">
    <property type="entry name" value="Histidine kinase-like ATPase, C-terminal domain"/>
    <property type="match status" value="1"/>
</dbReference>
<dbReference type="Pfam" id="PF00072">
    <property type="entry name" value="Response_reg"/>
    <property type="match status" value="1"/>
</dbReference>
<feature type="modified residue" description="4-aspartylphosphate" evidence="4">
    <location>
        <position position="656"/>
    </location>
</feature>
<evidence type="ECO:0000313" key="8">
    <source>
        <dbReference type="EMBL" id="TDQ30752.1"/>
    </source>
</evidence>
<dbReference type="GO" id="GO:0000155">
    <property type="term" value="F:phosphorelay sensor kinase activity"/>
    <property type="evidence" value="ECO:0007669"/>
    <property type="project" value="InterPro"/>
</dbReference>
<evidence type="ECO:0000256" key="5">
    <source>
        <dbReference type="SAM" id="SignalP"/>
    </source>
</evidence>
<dbReference type="PROSITE" id="PS51257">
    <property type="entry name" value="PROKAR_LIPOPROTEIN"/>
    <property type="match status" value="1"/>
</dbReference>
<dbReference type="EC" id="2.7.13.3" evidence="2"/>
<dbReference type="SMART" id="SM00448">
    <property type="entry name" value="REC"/>
    <property type="match status" value="1"/>
</dbReference>
<evidence type="ECO:0000259" key="7">
    <source>
        <dbReference type="PROSITE" id="PS50110"/>
    </source>
</evidence>
<name>A0A4R6TK02_9FLAO</name>
<dbReference type="InterPro" id="IPR011990">
    <property type="entry name" value="TPR-like_helical_dom_sf"/>
</dbReference>
<evidence type="ECO:0000256" key="1">
    <source>
        <dbReference type="ARBA" id="ARBA00000085"/>
    </source>
</evidence>
<evidence type="ECO:0000256" key="4">
    <source>
        <dbReference type="PROSITE-ProRule" id="PRU00169"/>
    </source>
</evidence>
<dbReference type="EMBL" id="SNYI01000002">
    <property type="protein sequence ID" value="TDQ30752.1"/>
    <property type="molecule type" value="Genomic_DNA"/>
</dbReference>
<accession>A0A4R6TK02</accession>
<gene>
    <name evidence="8" type="ORF">CLV82_1441</name>
</gene>
<dbReference type="InterPro" id="IPR019734">
    <property type="entry name" value="TPR_rpt"/>
</dbReference>
<keyword evidence="3 4" id="KW-0597">Phosphoprotein</keyword>
<dbReference type="SMART" id="SM00388">
    <property type="entry name" value="HisKA"/>
    <property type="match status" value="1"/>
</dbReference>
<evidence type="ECO:0000256" key="2">
    <source>
        <dbReference type="ARBA" id="ARBA00012438"/>
    </source>
</evidence>
<evidence type="ECO:0000313" key="9">
    <source>
        <dbReference type="Proteomes" id="UP000295468"/>
    </source>
</evidence>
<dbReference type="PRINTS" id="PR00344">
    <property type="entry name" value="BCTRLSENSOR"/>
</dbReference>
<feature type="signal peptide" evidence="5">
    <location>
        <begin position="1"/>
        <end position="19"/>
    </location>
</feature>
<keyword evidence="5" id="KW-0732">Signal</keyword>
<evidence type="ECO:0000256" key="3">
    <source>
        <dbReference type="ARBA" id="ARBA00022553"/>
    </source>
</evidence>
<evidence type="ECO:0000259" key="6">
    <source>
        <dbReference type="PROSITE" id="PS50109"/>
    </source>
</evidence>
<comment type="caution">
    <text evidence="8">The sequence shown here is derived from an EMBL/GenBank/DDBJ whole genome shotgun (WGS) entry which is preliminary data.</text>
</comment>
<dbReference type="Proteomes" id="UP000295468">
    <property type="component" value="Unassembled WGS sequence"/>
</dbReference>
<dbReference type="InterPro" id="IPR005467">
    <property type="entry name" value="His_kinase_dom"/>
</dbReference>
<dbReference type="FunFam" id="3.30.565.10:FF:000010">
    <property type="entry name" value="Sensor histidine kinase RcsC"/>
    <property type="match status" value="1"/>
</dbReference>
<dbReference type="InterPro" id="IPR003661">
    <property type="entry name" value="HisK_dim/P_dom"/>
</dbReference>
<dbReference type="SUPFAM" id="SSF48452">
    <property type="entry name" value="TPR-like"/>
    <property type="match status" value="2"/>
</dbReference>
<feature type="domain" description="Histidine kinase" evidence="6">
    <location>
        <begin position="363"/>
        <end position="584"/>
    </location>
</feature>
<dbReference type="Gene3D" id="1.10.287.130">
    <property type="match status" value="1"/>
</dbReference>
<dbReference type="RefSeq" id="WP_133643636.1">
    <property type="nucleotide sequence ID" value="NZ_SNYI01000002.1"/>
</dbReference>
<dbReference type="PANTHER" id="PTHR45339">
    <property type="entry name" value="HYBRID SIGNAL TRANSDUCTION HISTIDINE KINASE J"/>
    <property type="match status" value="1"/>
</dbReference>
<feature type="chain" id="PRO_5020208269" description="histidine kinase" evidence="5">
    <location>
        <begin position="20"/>
        <end position="731"/>
    </location>
</feature>
<keyword evidence="8" id="KW-0808">Transferase</keyword>
<keyword evidence="9" id="KW-1185">Reference proteome</keyword>
<protein>
    <recommendedName>
        <fullName evidence="2">histidine kinase</fullName>
        <ecNumber evidence="2">2.7.13.3</ecNumber>
    </recommendedName>
</protein>
<dbReference type="OrthoDB" id="1046984at2"/>
<dbReference type="SUPFAM" id="SSF55874">
    <property type="entry name" value="ATPase domain of HSP90 chaperone/DNA topoisomerase II/histidine kinase"/>
    <property type="match status" value="1"/>
</dbReference>
<dbReference type="PROSITE" id="PS50110">
    <property type="entry name" value="RESPONSE_REGULATORY"/>
    <property type="match status" value="1"/>
</dbReference>
<keyword evidence="8" id="KW-0418">Kinase</keyword>
<dbReference type="InterPro" id="IPR001789">
    <property type="entry name" value="Sig_transdc_resp-reg_receiver"/>
</dbReference>
<dbReference type="InterPro" id="IPR011006">
    <property type="entry name" value="CheY-like_superfamily"/>
</dbReference>
<dbReference type="InterPro" id="IPR036890">
    <property type="entry name" value="HATPase_C_sf"/>
</dbReference>
<organism evidence="8 9">
    <name type="scientific">Zeaxanthinibacter enoshimensis</name>
    <dbReference type="NCBI Taxonomy" id="392009"/>
    <lineage>
        <taxon>Bacteria</taxon>
        <taxon>Pseudomonadati</taxon>
        <taxon>Bacteroidota</taxon>
        <taxon>Flavobacteriia</taxon>
        <taxon>Flavobacteriales</taxon>
        <taxon>Flavobacteriaceae</taxon>
        <taxon>Zeaxanthinibacter</taxon>
    </lineage>
</organism>